<dbReference type="Proteomes" id="UP001233172">
    <property type="component" value="Unassembled WGS sequence"/>
</dbReference>
<reference evidence="1" key="1">
    <citation type="journal article" date="2023" name="PLoS Negl. Trop. Dis.">
        <title>A genome sequence for Biomphalaria pfeifferi, the major vector snail for the human-infecting parasite Schistosoma mansoni.</title>
        <authorList>
            <person name="Bu L."/>
            <person name="Lu L."/>
            <person name="Laidemitt M.R."/>
            <person name="Zhang S.M."/>
            <person name="Mutuku M."/>
            <person name="Mkoji G."/>
            <person name="Steinauer M."/>
            <person name="Loker E.S."/>
        </authorList>
    </citation>
    <scope>NUCLEOTIDE SEQUENCE</scope>
    <source>
        <strain evidence="1">KasaAsao</strain>
    </source>
</reference>
<feature type="non-terminal residue" evidence="1">
    <location>
        <position position="65"/>
    </location>
</feature>
<reference evidence="1" key="2">
    <citation type="submission" date="2023-04" db="EMBL/GenBank/DDBJ databases">
        <authorList>
            <person name="Bu L."/>
            <person name="Lu L."/>
            <person name="Laidemitt M.R."/>
            <person name="Zhang S.M."/>
            <person name="Mutuku M."/>
            <person name="Mkoji G."/>
            <person name="Steinauer M."/>
            <person name="Loker E.S."/>
        </authorList>
    </citation>
    <scope>NUCLEOTIDE SEQUENCE</scope>
    <source>
        <strain evidence="1">KasaAsao</strain>
        <tissue evidence="1">Whole Snail</tissue>
    </source>
</reference>
<dbReference type="AlphaFoldDB" id="A0AAD8BI50"/>
<dbReference type="EMBL" id="JASAOG010000074">
    <property type="protein sequence ID" value="KAK0054811.1"/>
    <property type="molecule type" value="Genomic_DNA"/>
</dbReference>
<evidence type="ECO:0000313" key="2">
    <source>
        <dbReference type="Proteomes" id="UP001233172"/>
    </source>
</evidence>
<evidence type="ECO:0000313" key="1">
    <source>
        <dbReference type="EMBL" id="KAK0054811.1"/>
    </source>
</evidence>
<proteinExistence type="predicted"/>
<protein>
    <submittedName>
        <fullName evidence="1">Uncharacterized protein</fullName>
    </submittedName>
</protein>
<keyword evidence="2" id="KW-1185">Reference proteome</keyword>
<gene>
    <name evidence="1" type="ORF">Bpfe_015657</name>
</gene>
<sequence>MTSARCRITRSRVTLPRQVSSIARSHLLLILLFVDLSQAPDHRIKTKMELDLCHAQCLATCRELE</sequence>
<organism evidence="1 2">
    <name type="scientific">Biomphalaria pfeifferi</name>
    <name type="common">Bloodfluke planorb</name>
    <name type="synonym">Freshwater snail</name>
    <dbReference type="NCBI Taxonomy" id="112525"/>
    <lineage>
        <taxon>Eukaryota</taxon>
        <taxon>Metazoa</taxon>
        <taxon>Spiralia</taxon>
        <taxon>Lophotrochozoa</taxon>
        <taxon>Mollusca</taxon>
        <taxon>Gastropoda</taxon>
        <taxon>Heterobranchia</taxon>
        <taxon>Euthyneura</taxon>
        <taxon>Panpulmonata</taxon>
        <taxon>Hygrophila</taxon>
        <taxon>Lymnaeoidea</taxon>
        <taxon>Planorbidae</taxon>
        <taxon>Biomphalaria</taxon>
    </lineage>
</organism>
<comment type="caution">
    <text evidence="1">The sequence shown here is derived from an EMBL/GenBank/DDBJ whole genome shotgun (WGS) entry which is preliminary data.</text>
</comment>
<name>A0AAD8BI50_BIOPF</name>
<accession>A0AAD8BI50</accession>